<dbReference type="FunFam" id="3.30.450.60:FF:000002">
    <property type="entry name" value="AP-2 complex subunit mu, putative"/>
    <property type="match status" value="1"/>
</dbReference>
<dbReference type="CDD" id="cd14836">
    <property type="entry name" value="AP2_Mu_N"/>
    <property type="match status" value="1"/>
</dbReference>
<accession>A0AAW2L654</accession>
<protein>
    <submittedName>
        <fullName evidence="6">AP-2 complex subunit mu</fullName>
    </submittedName>
</protein>
<reference evidence="6" key="1">
    <citation type="submission" date="2020-06" db="EMBL/GenBank/DDBJ databases">
        <authorList>
            <person name="Li T."/>
            <person name="Hu X."/>
            <person name="Zhang T."/>
            <person name="Song X."/>
            <person name="Zhang H."/>
            <person name="Dai N."/>
            <person name="Sheng W."/>
            <person name="Hou X."/>
            <person name="Wei L."/>
        </authorList>
    </citation>
    <scope>NUCLEOTIDE SEQUENCE</scope>
    <source>
        <strain evidence="6">G02</strain>
        <tissue evidence="6">Leaf</tissue>
    </source>
</reference>
<dbReference type="InterPro" id="IPR036168">
    <property type="entry name" value="AP2_Mu_C_sf"/>
</dbReference>
<dbReference type="GO" id="GO:0012505">
    <property type="term" value="C:endomembrane system"/>
    <property type="evidence" value="ECO:0007669"/>
    <property type="project" value="UniProtKB-SubCell"/>
</dbReference>
<sequence length="367" mass="40808">MIANHFVLFGGGLVLSHKDNPLELPGFSFYFATSAISGIDLIFLCSNSCTETLNHNPRGNMVDAFRTHIMQTKELGTCPVRQIGGCSFFYMRISNVYIVIVVSSNANVACAFKFVVEAVALFKSYFGGAFDEDAIRNNFVLIYELLDEIMDFGYPQNLSPEILKLYITQEGVRSPFSSKVFLDIVESVNLLMSSKGSVLRCDVTGKILMKCFLSGMPDLKLGLNDKIGLEKESQLKSRPTKRYRITEGVNLPFRVLPTIKELGRTRMEVNVKVKSVFGAKMFALGVVVKIPVPKQTAKTNFQVTSGRAKYNPSIDSLVWKFLCLQHLDCVFVSSRCGKRVGTTQLNGFVILQKPVVMKLGAEMGLRV</sequence>
<dbReference type="PROSITE" id="PS51072">
    <property type="entry name" value="MHD"/>
    <property type="match status" value="1"/>
</dbReference>
<dbReference type="PANTHER" id="PTHR10529">
    <property type="entry name" value="AP COMPLEX SUBUNIT MU"/>
    <property type="match status" value="1"/>
</dbReference>
<evidence type="ECO:0000256" key="1">
    <source>
        <dbReference type="ARBA" id="ARBA00004308"/>
    </source>
</evidence>
<feature type="domain" description="MHD" evidence="5">
    <location>
        <begin position="177"/>
        <end position="367"/>
    </location>
</feature>
<proteinExistence type="predicted"/>
<comment type="caution">
    <text evidence="6">The sequence shown here is derived from an EMBL/GenBank/DDBJ whole genome shotgun (WGS) entry which is preliminary data.</text>
</comment>
<dbReference type="InterPro" id="IPR043532">
    <property type="entry name" value="AP2_Mu_N"/>
</dbReference>
<dbReference type="EMBL" id="JACGWJ010000026">
    <property type="protein sequence ID" value="KAL0313611.1"/>
    <property type="molecule type" value="Genomic_DNA"/>
</dbReference>
<keyword evidence="3" id="KW-0653">Protein transport</keyword>
<dbReference type="Gene3D" id="2.60.40.1170">
    <property type="entry name" value="Mu homology domain, subdomain B"/>
    <property type="match status" value="2"/>
</dbReference>
<name>A0AAW2L654_SESRA</name>
<dbReference type="SUPFAM" id="SSF49447">
    <property type="entry name" value="Second domain of Mu2 adaptin subunit (ap50) of ap2 adaptor"/>
    <property type="match status" value="1"/>
</dbReference>
<dbReference type="Pfam" id="PF00928">
    <property type="entry name" value="Adap_comp_sub"/>
    <property type="match status" value="2"/>
</dbReference>
<keyword evidence="2" id="KW-0813">Transport</keyword>
<keyword evidence="4" id="KW-0472">Membrane</keyword>
<organism evidence="6">
    <name type="scientific">Sesamum radiatum</name>
    <name type="common">Black benniseed</name>
    <dbReference type="NCBI Taxonomy" id="300843"/>
    <lineage>
        <taxon>Eukaryota</taxon>
        <taxon>Viridiplantae</taxon>
        <taxon>Streptophyta</taxon>
        <taxon>Embryophyta</taxon>
        <taxon>Tracheophyta</taxon>
        <taxon>Spermatophyta</taxon>
        <taxon>Magnoliopsida</taxon>
        <taxon>eudicotyledons</taxon>
        <taxon>Gunneridae</taxon>
        <taxon>Pentapetalae</taxon>
        <taxon>asterids</taxon>
        <taxon>lamiids</taxon>
        <taxon>Lamiales</taxon>
        <taxon>Pedaliaceae</taxon>
        <taxon>Sesamum</taxon>
    </lineage>
</organism>
<evidence type="ECO:0000259" key="5">
    <source>
        <dbReference type="PROSITE" id="PS51072"/>
    </source>
</evidence>
<evidence type="ECO:0000256" key="2">
    <source>
        <dbReference type="ARBA" id="ARBA00022448"/>
    </source>
</evidence>
<evidence type="ECO:0000313" key="6">
    <source>
        <dbReference type="EMBL" id="KAL0313611.1"/>
    </source>
</evidence>
<dbReference type="SUPFAM" id="SSF64356">
    <property type="entry name" value="SNARE-like"/>
    <property type="match status" value="1"/>
</dbReference>
<dbReference type="InterPro" id="IPR050431">
    <property type="entry name" value="Adaptor_comp_med_subunit"/>
</dbReference>
<dbReference type="Gene3D" id="3.30.450.60">
    <property type="match status" value="1"/>
</dbReference>
<evidence type="ECO:0000256" key="3">
    <source>
        <dbReference type="ARBA" id="ARBA00022927"/>
    </source>
</evidence>
<dbReference type="AlphaFoldDB" id="A0AAW2L654"/>
<reference evidence="6" key="2">
    <citation type="journal article" date="2024" name="Plant">
        <title>Genomic evolution and insights into agronomic trait innovations of Sesamum species.</title>
        <authorList>
            <person name="Miao H."/>
            <person name="Wang L."/>
            <person name="Qu L."/>
            <person name="Liu H."/>
            <person name="Sun Y."/>
            <person name="Le M."/>
            <person name="Wang Q."/>
            <person name="Wei S."/>
            <person name="Zheng Y."/>
            <person name="Lin W."/>
            <person name="Duan Y."/>
            <person name="Cao H."/>
            <person name="Xiong S."/>
            <person name="Wang X."/>
            <person name="Wei L."/>
            <person name="Li C."/>
            <person name="Ma Q."/>
            <person name="Ju M."/>
            <person name="Zhao R."/>
            <person name="Li G."/>
            <person name="Mu C."/>
            <person name="Tian Q."/>
            <person name="Mei H."/>
            <person name="Zhang T."/>
            <person name="Gao T."/>
            <person name="Zhang H."/>
        </authorList>
    </citation>
    <scope>NUCLEOTIDE SEQUENCE</scope>
    <source>
        <strain evidence="6">G02</strain>
    </source>
</reference>
<dbReference type="InterPro" id="IPR028565">
    <property type="entry name" value="MHD"/>
</dbReference>
<evidence type="ECO:0000256" key="4">
    <source>
        <dbReference type="ARBA" id="ARBA00023136"/>
    </source>
</evidence>
<dbReference type="GO" id="GO:0015031">
    <property type="term" value="P:protein transport"/>
    <property type="evidence" value="ECO:0007669"/>
    <property type="project" value="UniProtKB-KW"/>
</dbReference>
<comment type="subcellular location">
    <subcellularLocation>
        <location evidence="1">Endomembrane system</location>
    </subcellularLocation>
</comment>
<gene>
    <name evidence="6" type="ORF">Sradi_5760400</name>
</gene>
<dbReference type="InterPro" id="IPR011012">
    <property type="entry name" value="Longin-like_dom_sf"/>
</dbReference>